<dbReference type="GO" id="GO:0000324">
    <property type="term" value="C:fungal-type vacuole"/>
    <property type="evidence" value="ECO:0007669"/>
    <property type="project" value="TreeGrafter"/>
</dbReference>
<feature type="transmembrane region" description="Helical" evidence="6">
    <location>
        <begin position="28"/>
        <end position="48"/>
    </location>
</feature>
<accession>B8M809</accession>
<dbReference type="eggNOG" id="ENOG502QU4U">
    <property type="taxonomic scope" value="Eukaryota"/>
</dbReference>
<dbReference type="InterPro" id="IPR007568">
    <property type="entry name" value="RTA1"/>
</dbReference>
<feature type="transmembrane region" description="Helical" evidence="6">
    <location>
        <begin position="90"/>
        <end position="108"/>
    </location>
</feature>
<feature type="transmembrane region" description="Helical" evidence="6">
    <location>
        <begin position="224"/>
        <end position="245"/>
    </location>
</feature>
<name>B8M809_TALSN</name>
<comment type="subcellular location">
    <subcellularLocation>
        <location evidence="1">Membrane</location>
        <topology evidence="1">Multi-pass membrane protein</topology>
    </subcellularLocation>
</comment>
<dbReference type="EMBL" id="EQ962654">
    <property type="protein sequence ID" value="EED19971.1"/>
    <property type="molecule type" value="Genomic_DNA"/>
</dbReference>
<dbReference type="Proteomes" id="UP000001745">
    <property type="component" value="Unassembled WGS sequence"/>
</dbReference>
<dbReference type="InParanoid" id="B8M809"/>
<dbReference type="OMA" id="HEPSFIV"/>
<feature type="region of interest" description="Disordered" evidence="5">
    <location>
        <begin position="304"/>
        <end position="331"/>
    </location>
</feature>
<dbReference type="HOGENOM" id="CLU_033465_6_1_1"/>
<protein>
    <submittedName>
        <fullName evidence="7">RTA1 domain protein, putative</fullName>
    </submittedName>
</protein>
<keyword evidence="2 6" id="KW-0812">Transmembrane</keyword>
<organism evidence="7 8">
    <name type="scientific">Talaromyces stipitatus (strain ATCC 10500 / CBS 375.48 / QM 6759 / NRRL 1006)</name>
    <name type="common">Penicillium stipitatum</name>
    <dbReference type="NCBI Taxonomy" id="441959"/>
    <lineage>
        <taxon>Eukaryota</taxon>
        <taxon>Fungi</taxon>
        <taxon>Dikarya</taxon>
        <taxon>Ascomycota</taxon>
        <taxon>Pezizomycotina</taxon>
        <taxon>Eurotiomycetes</taxon>
        <taxon>Eurotiomycetidae</taxon>
        <taxon>Eurotiales</taxon>
        <taxon>Trichocomaceae</taxon>
        <taxon>Talaromyces</taxon>
        <taxon>Talaromyces sect. Talaromyces</taxon>
    </lineage>
</organism>
<evidence type="ECO:0000313" key="7">
    <source>
        <dbReference type="EMBL" id="EED19971.1"/>
    </source>
</evidence>
<dbReference type="GeneID" id="8099840"/>
<sequence length="331" mass="35926">MPSSHASCTEVSAQCPVEATTLGYYPNLGANIFFVVLYALCTIFTLGVGLWKKTWVFGVVVSAGFALETCGYIGRVLMHYNPWSDPGFKLDLVCIILAPTLICAGIYLTLKHVARTVGPDFSRITPRLYTWIFIPFDVFCLCLQGVGGGVDAAASDKTPIDEKTLKTGNDIIIAGIALQVVNLAVFGLLSLDFFVSAMKHFKNPSEKVRNSANAQIWYSRRFRVFCSAIACAYAGILVRCIYRVAEMAGGWGNSIMRNEVLFYVLEGAMVLYPAMLLTIFAPGFYFPEMGSSNALLTSSTDTATGTENNAVVSNEGYKPGTPEEGAESSNH</sequence>
<dbReference type="Pfam" id="PF04479">
    <property type="entry name" value="RTA1"/>
    <property type="match status" value="1"/>
</dbReference>
<dbReference type="PhylomeDB" id="B8M809"/>
<proteinExistence type="predicted"/>
<keyword evidence="3 6" id="KW-1133">Transmembrane helix</keyword>
<evidence type="ECO:0000256" key="3">
    <source>
        <dbReference type="ARBA" id="ARBA00022989"/>
    </source>
</evidence>
<feature type="transmembrane region" description="Helical" evidence="6">
    <location>
        <begin position="128"/>
        <end position="147"/>
    </location>
</feature>
<evidence type="ECO:0000256" key="5">
    <source>
        <dbReference type="SAM" id="MobiDB-lite"/>
    </source>
</evidence>
<dbReference type="RefSeq" id="XP_002480405.1">
    <property type="nucleotide sequence ID" value="XM_002480360.1"/>
</dbReference>
<evidence type="ECO:0000256" key="1">
    <source>
        <dbReference type="ARBA" id="ARBA00004141"/>
    </source>
</evidence>
<dbReference type="STRING" id="441959.B8M809"/>
<dbReference type="OrthoDB" id="4521223at2759"/>
<dbReference type="GO" id="GO:0005886">
    <property type="term" value="C:plasma membrane"/>
    <property type="evidence" value="ECO:0007669"/>
    <property type="project" value="TreeGrafter"/>
</dbReference>
<evidence type="ECO:0000256" key="2">
    <source>
        <dbReference type="ARBA" id="ARBA00022692"/>
    </source>
</evidence>
<evidence type="ECO:0000256" key="4">
    <source>
        <dbReference type="ARBA" id="ARBA00023136"/>
    </source>
</evidence>
<evidence type="ECO:0000256" key="6">
    <source>
        <dbReference type="SAM" id="Phobius"/>
    </source>
</evidence>
<dbReference type="VEuPathDB" id="FungiDB:TSTA_032270"/>
<feature type="transmembrane region" description="Helical" evidence="6">
    <location>
        <begin position="171"/>
        <end position="195"/>
    </location>
</feature>
<evidence type="ECO:0000313" key="8">
    <source>
        <dbReference type="Proteomes" id="UP000001745"/>
    </source>
</evidence>
<feature type="transmembrane region" description="Helical" evidence="6">
    <location>
        <begin position="55"/>
        <end position="78"/>
    </location>
</feature>
<dbReference type="PANTHER" id="PTHR31465:SF8">
    <property type="entry name" value="DOMAIN PROTEIN, PUTATIVE (AFU_ORTHOLOGUE AFUA_6G14140)-RELATED"/>
    <property type="match status" value="1"/>
</dbReference>
<gene>
    <name evidence="7" type="ORF">TSTA_032270</name>
</gene>
<feature type="transmembrane region" description="Helical" evidence="6">
    <location>
        <begin position="260"/>
        <end position="286"/>
    </location>
</feature>
<dbReference type="PANTHER" id="PTHR31465">
    <property type="entry name" value="PROTEIN RTA1-RELATED"/>
    <property type="match status" value="1"/>
</dbReference>
<dbReference type="AlphaFoldDB" id="B8M809"/>
<reference evidence="8" key="1">
    <citation type="journal article" date="2015" name="Genome Announc.">
        <title>Genome sequence of the AIDS-associated pathogen Penicillium marneffei (ATCC18224) and its near taxonomic relative Talaromyces stipitatus (ATCC10500).</title>
        <authorList>
            <person name="Nierman W.C."/>
            <person name="Fedorova-Abrams N.D."/>
            <person name="Andrianopoulos A."/>
        </authorList>
    </citation>
    <scope>NUCLEOTIDE SEQUENCE [LARGE SCALE GENOMIC DNA]</scope>
    <source>
        <strain evidence="8">ATCC 10500 / CBS 375.48 / QM 6759 / NRRL 1006</strain>
    </source>
</reference>
<keyword evidence="8" id="KW-1185">Reference proteome</keyword>
<keyword evidence="4 6" id="KW-0472">Membrane</keyword>